<sequence>MRRGHGGAGATLRNPCLTMHQPWASLLVHGIKRVEGRSWPSPVAGRRRLWIHAASKVPDPDTIRAMEDFYREIYAVDGITQITFPQHYPVSRLLGCVEVVGCVTSQELASWEYVPQSVWNSIAVRLEALTDFCWLCENPQKLVVPFEMRGYQGVYNLERRIYEGAVRGLSHVQGPLSVKFPLPDPSNPLSLKPGALKFDPSKSCSALEKTKTPSVTAAIAGARAAATQYSRKDHNVATSSPTQGYRQNRADGGPGNDTPSVSSIVQNRPPYLQNQNLPSVVHNNIPNLRNQILPSSVHISHPNLQNQHLPFTFQETPIHLQNQNLLANALDRGSLSQNQSPSSVVHHGPSYLQNQNSEPRRSPRLQNGAPSRLVAVALRGLKQSSVSERGEQSQSVPKSWPG</sequence>
<dbReference type="EMBL" id="JAAALK010000286">
    <property type="protein sequence ID" value="KAG8061917.1"/>
    <property type="molecule type" value="Genomic_DNA"/>
</dbReference>
<feature type="compositionally biased region" description="Polar residues" evidence="1">
    <location>
        <begin position="334"/>
        <end position="343"/>
    </location>
</feature>
<evidence type="ECO:0000313" key="4">
    <source>
        <dbReference type="Proteomes" id="UP000729402"/>
    </source>
</evidence>
<feature type="compositionally biased region" description="Polar residues" evidence="1">
    <location>
        <begin position="236"/>
        <end position="246"/>
    </location>
</feature>
<reference evidence="3" key="1">
    <citation type="journal article" date="2021" name="bioRxiv">
        <title>Whole Genome Assembly and Annotation of Northern Wild Rice, Zizania palustris L., Supports a Whole Genome Duplication in the Zizania Genus.</title>
        <authorList>
            <person name="Haas M."/>
            <person name="Kono T."/>
            <person name="Macchietto M."/>
            <person name="Millas R."/>
            <person name="McGilp L."/>
            <person name="Shao M."/>
            <person name="Duquette J."/>
            <person name="Hirsch C.N."/>
            <person name="Kimball J."/>
        </authorList>
    </citation>
    <scope>NUCLEOTIDE SEQUENCE</scope>
    <source>
        <tissue evidence="3">Fresh leaf tissue</tissue>
    </source>
</reference>
<dbReference type="Proteomes" id="UP000729402">
    <property type="component" value="Unassembled WGS sequence"/>
</dbReference>
<comment type="caution">
    <text evidence="3">The sequence shown here is derived from an EMBL/GenBank/DDBJ whole genome shotgun (WGS) entry which is preliminary data.</text>
</comment>
<accession>A0A8J5S736</accession>
<dbReference type="InterPro" id="IPR007374">
    <property type="entry name" value="ASCH_domain"/>
</dbReference>
<dbReference type="FunFam" id="2.30.130.30:FF:000002">
    <property type="entry name" value="Activating signal cointegrator 1"/>
    <property type="match status" value="1"/>
</dbReference>
<evidence type="ECO:0000313" key="3">
    <source>
        <dbReference type="EMBL" id="KAG8061917.1"/>
    </source>
</evidence>
<dbReference type="Pfam" id="PF04266">
    <property type="entry name" value="ASCH"/>
    <property type="match status" value="1"/>
</dbReference>
<reference evidence="3" key="2">
    <citation type="submission" date="2021-02" db="EMBL/GenBank/DDBJ databases">
        <authorList>
            <person name="Kimball J.A."/>
            <person name="Haas M.W."/>
            <person name="Macchietto M."/>
            <person name="Kono T."/>
            <person name="Duquette J."/>
            <person name="Shao M."/>
        </authorList>
    </citation>
    <scope>NUCLEOTIDE SEQUENCE</scope>
    <source>
        <tissue evidence="3">Fresh leaf tissue</tissue>
    </source>
</reference>
<evidence type="ECO:0000259" key="2">
    <source>
        <dbReference type="Pfam" id="PF04266"/>
    </source>
</evidence>
<dbReference type="InterPro" id="IPR039128">
    <property type="entry name" value="TRIP4-like"/>
</dbReference>
<feature type="compositionally biased region" description="Polar residues" evidence="1">
    <location>
        <begin position="382"/>
        <end position="402"/>
    </location>
</feature>
<dbReference type="PANTHER" id="PTHR12963">
    <property type="entry name" value="THYROID RECEPTOR INTERACTING PROTEIN RELATED"/>
    <property type="match status" value="1"/>
</dbReference>
<dbReference type="OrthoDB" id="338816at2759"/>
<dbReference type="AlphaFoldDB" id="A0A8J5S736"/>
<organism evidence="3 4">
    <name type="scientific">Zizania palustris</name>
    <name type="common">Northern wild rice</name>
    <dbReference type="NCBI Taxonomy" id="103762"/>
    <lineage>
        <taxon>Eukaryota</taxon>
        <taxon>Viridiplantae</taxon>
        <taxon>Streptophyta</taxon>
        <taxon>Embryophyta</taxon>
        <taxon>Tracheophyta</taxon>
        <taxon>Spermatophyta</taxon>
        <taxon>Magnoliopsida</taxon>
        <taxon>Liliopsida</taxon>
        <taxon>Poales</taxon>
        <taxon>Poaceae</taxon>
        <taxon>BOP clade</taxon>
        <taxon>Oryzoideae</taxon>
        <taxon>Oryzeae</taxon>
        <taxon>Zizaniinae</taxon>
        <taxon>Zizania</taxon>
    </lineage>
</organism>
<feature type="region of interest" description="Disordered" evidence="1">
    <location>
        <begin position="229"/>
        <end position="265"/>
    </location>
</feature>
<dbReference type="CDD" id="cd06554">
    <property type="entry name" value="ASCH_ASC-1_like"/>
    <property type="match status" value="1"/>
</dbReference>
<name>A0A8J5S736_ZIZPA</name>
<evidence type="ECO:0000256" key="1">
    <source>
        <dbReference type="SAM" id="MobiDB-lite"/>
    </source>
</evidence>
<proteinExistence type="predicted"/>
<feature type="region of interest" description="Disordered" evidence="1">
    <location>
        <begin position="334"/>
        <end position="402"/>
    </location>
</feature>
<dbReference type="PANTHER" id="PTHR12963:SF0">
    <property type="entry name" value="EXPRESSED PROTEIN"/>
    <property type="match status" value="1"/>
</dbReference>
<protein>
    <recommendedName>
        <fullName evidence="2">ASCH domain-containing protein</fullName>
    </recommendedName>
</protein>
<gene>
    <name evidence="3" type="ORF">GUJ93_ZPchr0003g16520</name>
</gene>
<feature type="domain" description="ASCH" evidence="2">
    <location>
        <begin position="17"/>
        <end position="110"/>
    </location>
</feature>
<keyword evidence="4" id="KW-1185">Reference proteome</keyword>